<name>A0A1F6CE87_9BACT</name>
<gene>
    <name evidence="1" type="ORF">A2671_02620</name>
</gene>
<proteinExistence type="predicted"/>
<reference evidence="1 2" key="1">
    <citation type="journal article" date="2016" name="Nat. Commun.">
        <title>Thousands of microbial genomes shed light on interconnected biogeochemical processes in an aquifer system.</title>
        <authorList>
            <person name="Anantharaman K."/>
            <person name="Brown C.T."/>
            <person name="Hug L.A."/>
            <person name="Sharon I."/>
            <person name="Castelle C.J."/>
            <person name="Probst A.J."/>
            <person name="Thomas B.C."/>
            <person name="Singh A."/>
            <person name="Wilkins M.J."/>
            <person name="Karaoz U."/>
            <person name="Brodie E.L."/>
            <person name="Williams K.H."/>
            <person name="Hubbard S.S."/>
            <person name="Banfield J.F."/>
        </authorList>
    </citation>
    <scope>NUCLEOTIDE SEQUENCE [LARGE SCALE GENOMIC DNA]</scope>
</reference>
<dbReference type="AlphaFoldDB" id="A0A1F6CE87"/>
<evidence type="ECO:0000313" key="2">
    <source>
        <dbReference type="Proteomes" id="UP000178344"/>
    </source>
</evidence>
<dbReference type="EMBL" id="MFKQ01000019">
    <property type="protein sequence ID" value="OGG47252.1"/>
    <property type="molecule type" value="Genomic_DNA"/>
</dbReference>
<sequence>MKILITKYPWPNSRASSEEQSAWIGLLLPVIGRFASGELSFVSSGGFIISASECTAHIEKQRPALAVQWNSLSGMGSIAKTATNYSSKPICMFIPDDCCEIIEGEA</sequence>
<protein>
    <submittedName>
        <fullName evidence="1">Uncharacterized protein</fullName>
    </submittedName>
</protein>
<accession>A0A1F6CE87</accession>
<organism evidence="1 2">
    <name type="scientific">Candidatus Kaiserbacteria bacterium RIFCSPHIGHO2_01_FULL_49_13</name>
    <dbReference type="NCBI Taxonomy" id="1798477"/>
    <lineage>
        <taxon>Bacteria</taxon>
        <taxon>Candidatus Kaiseribacteriota</taxon>
    </lineage>
</organism>
<comment type="caution">
    <text evidence="1">The sequence shown here is derived from an EMBL/GenBank/DDBJ whole genome shotgun (WGS) entry which is preliminary data.</text>
</comment>
<evidence type="ECO:0000313" key="1">
    <source>
        <dbReference type="EMBL" id="OGG47252.1"/>
    </source>
</evidence>
<dbReference type="Proteomes" id="UP000178344">
    <property type="component" value="Unassembled WGS sequence"/>
</dbReference>